<comment type="caution">
    <text evidence="2">The sequence shown here is derived from an EMBL/GenBank/DDBJ whole genome shotgun (WGS) entry which is preliminary data.</text>
</comment>
<dbReference type="Pfam" id="PF04285">
    <property type="entry name" value="DUF444"/>
    <property type="match status" value="2"/>
</dbReference>
<gene>
    <name evidence="2" type="ORF">EOT04_00720</name>
</gene>
<dbReference type="PANTHER" id="PTHR30510:SF2">
    <property type="entry name" value="UPF0229 PROTEIN YEAH"/>
    <property type="match status" value="1"/>
</dbReference>
<dbReference type="Proteomes" id="UP000289269">
    <property type="component" value="Unassembled WGS sequence"/>
</dbReference>
<evidence type="ECO:0000313" key="2">
    <source>
        <dbReference type="EMBL" id="RWZ79689.1"/>
    </source>
</evidence>
<dbReference type="InterPro" id="IPR006698">
    <property type="entry name" value="UPF0229"/>
</dbReference>
<reference evidence="2" key="1">
    <citation type="submission" date="2019-01" db="EMBL/GenBank/DDBJ databases">
        <title>Genomic signatures and co-occurrence patterns of the ultra-small Saccharimodia (Patescibacteria phylum) suggest a symbiotic lifestyle.</title>
        <authorList>
            <person name="Lemos L."/>
            <person name="Medeiros J."/>
            <person name="Andreote F."/>
            <person name="Fernandes G."/>
            <person name="Varani A."/>
            <person name="Oliveira G."/>
            <person name="Pylro V."/>
        </authorList>
    </citation>
    <scope>NUCLEOTIDE SEQUENCE [LARGE SCALE GENOMIC DNA]</scope>
    <source>
        <strain evidence="2">AMD01</strain>
    </source>
</reference>
<name>A0A4Q0AJG6_9BACT</name>
<proteinExistence type="predicted"/>
<dbReference type="PANTHER" id="PTHR30510">
    <property type="entry name" value="UPF0229 PROTEIN YEAH"/>
    <property type="match status" value="1"/>
</dbReference>
<dbReference type="InterPro" id="IPR036465">
    <property type="entry name" value="vWFA_dom_sf"/>
</dbReference>
<protein>
    <submittedName>
        <fullName evidence="2">DUF444 family protein</fullName>
    </submittedName>
</protein>
<sequence length="385" mass="43850">MGTYENWYTGVSRQDWSLDRKGAQDEARHNEKVKESIKDDLDHIVSDGNIITADPHSKKIIKVPMRSLELPRFRYGDDKEGIGTGDGTEQPGDIVGRIPKPGDGNSAGDQPGEEYYEAEITIEELQELVFADLGLPRVQPKEAHEIETERIVFNDIRKKRSTNNLDLARTVLQNMIRNAQETGKAEIRNISPDDYRVRTWEEEKRPENNAAVIAMADISGSMGEFEKYITRAFCWWTVNFLRSKYPKVEIVFVAHDTEAYEVSEEQFFTRGAGGGTKCSSANQLTLNIVEARYPSSRYNVYPLHFSDGDNWYGDNTECIRLVQELLDKDVNQYAYIQIGSESQSGLLTDYLNHITNDRFKALMITNKQDVLTALKQVFNPEEQSA</sequence>
<dbReference type="SUPFAM" id="SSF53300">
    <property type="entry name" value="vWA-like"/>
    <property type="match status" value="1"/>
</dbReference>
<organism evidence="2 3">
    <name type="scientific">Candidatus Chaera renei</name>
    <dbReference type="NCBI Taxonomy" id="2506947"/>
    <lineage>
        <taxon>Bacteria</taxon>
        <taxon>Candidatus Saccharimonadota</taxon>
        <taxon>Candidatus Saccharimonadia</taxon>
        <taxon>Candidatus Saccharimonadales</taxon>
        <taxon>Candidatus Saccharimonadaceae</taxon>
        <taxon>Candidatus Chaera</taxon>
    </lineage>
</organism>
<feature type="region of interest" description="Disordered" evidence="1">
    <location>
        <begin position="76"/>
        <end position="112"/>
    </location>
</feature>
<evidence type="ECO:0000313" key="3">
    <source>
        <dbReference type="Proteomes" id="UP000289269"/>
    </source>
</evidence>
<dbReference type="AlphaFoldDB" id="A0A4Q0AJG6"/>
<accession>A0A4Q0AJG6</accession>
<dbReference type="EMBL" id="SCKW01000004">
    <property type="protein sequence ID" value="RWZ79689.1"/>
    <property type="molecule type" value="Genomic_DNA"/>
</dbReference>
<keyword evidence="3" id="KW-1185">Reference proteome</keyword>
<evidence type="ECO:0000256" key="1">
    <source>
        <dbReference type="SAM" id="MobiDB-lite"/>
    </source>
</evidence>